<comment type="subcellular location">
    <subcellularLocation>
        <location evidence="1">Periplasm</location>
    </subcellularLocation>
</comment>
<dbReference type="EMBL" id="JCNZ01000019">
    <property type="protein sequence ID" value="EWF80340.1"/>
    <property type="molecule type" value="Genomic_DNA"/>
</dbReference>
<dbReference type="InterPro" id="IPR025997">
    <property type="entry name" value="SBP_2_dom"/>
</dbReference>
<evidence type="ECO:0000256" key="3">
    <source>
        <dbReference type="SAM" id="SignalP"/>
    </source>
</evidence>
<dbReference type="PANTHER" id="PTHR30036">
    <property type="entry name" value="D-XYLOSE-BINDING PERIPLASMIC PROTEIN"/>
    <property type="match status" value="1"/>
</dbReference>
<feature type="signal peptide" evidence="3">
    <location>
        <begin position="1"/>
        <end position="24"/>
    </location>
</feature>
<feature type="domain" description="Periplasmic binding protein" evidence="4">
    <location>
        <begin position="30"/>
        <end position="187"/>
    </location>
</feature>
<comment type="similarity">
    <text evidence="2">Belongs to the bacterial solute-binding protein 2 family.</text>
</comment>
<name>A0A7H5A0V2_9ENTR</name>
<proteinExistence type="inferred from homology"/>
<accession>A0A7H5A0V2</accession>
<organism evidence="5 6">
    <name type="scientific">Klebsiella michiganensis</name>
    <dbReference type="NCBI Taxonomy" id="1134687"/>
    <lineage>
        <taxon>Bacteria</taxon>
        <taxon>Pseudomonadati</taxon>
        <taxon>Pseudomonadota</taxon>
        <taxon>Gammaproteobacteria</taxon>
        <taxon>Enterobacterales</taxon>
        <taxon>Enterobacteriaceae</taxon>
        <taxon>Klebsiella/Raoultella group</taxon>
        <taxon>Klebsiella</taxon>
    </lineage>
</organism>
<dbReference type="GO" id="GO:0030246">
    <property type="term" value="F:carbohydrate binding"/>
    <property type="evidence" value="ECO:0007669"/>
    <property type="project" value="TreeGrafter"/>
</dbReference>
<comment type="caution">
    <text evidence="5">The sequence shown here is derived from an EMBL/GenBank/DDBJ whole genome shotgun (WGS) entry which is preliminary data.</text>
</comment>
<evidence type="ECO:0000313" key="5">
    <source>
        <dbReference type="EMBL" id="EWF80340.1"/>
    </source>
</evidence>
<dbReference type="GO" id="GO:0055085">
    <property type="term" value="P:transmembrane transport"/>
    <property type="evidence" value="ECO:0007669"/>
    <property type="project" value="UniProtKB-ARBA"/>
</dbReference>
<evidence type="ECO:0000256" key="2">
    <source>
        <dbReference type="ARBA" id="ARBA00007639"/>
    </source>
</evidence>
<protein>
    <recommendedName>
        <fullName evidence="4">Periplasmic binding protein domain-containing protein</fullName>
    </recommendedName>
</protein>
<feature type="chain" id="PRO_5028943142" description="Periplasmic binding protein domain-containing protein" evidence="3">
    <location>
        <begin position="25"/>
        <end position="193"/>
    </location>
</feature>
<dbReference type="GO" id="GO:0030288">
    <property type="term" value="C:outer membrane-bounded periplasmic space"/>
    <property type="evidence" value="ECO:0007669"/>
    <property type="project" value="TreeGrafter"/>
</dbReference>
<sequence>MKLKIALLSVAMSSAYIFSGSVFAAEKYEIALVAKVNGIPWFNRMGVGVKEAADKLNVNAYQTGPATPDPAQQVKVIEDLIAKNVNAIIVVPNDATVLEPVLKKARDKGIVVLSHESPDKQIAQWDVETIDSEKYAQANIDELAKDMGGKGGYVIYVGSLTVPLHNNWADLAIKYQKEKYPDMHEVTSRLRLC</sequence>
<dbReference type="PANTHER" id="PTHR30036:SF7">
    <property type="entry name" value="ABC TRANSPORTER PERIPLASMIC-BINDING PROTEIN YPHF"/>
    <property type="match status" value="1"/>
</dbReference>
<dbReference type="InterPro" id="IPR028082">
    <property type="entry name" value="Peripla_BP_I"/>
</dbReference>
<dbReference type="SUPFAM" id="SSF53822">
    <property type="entry name" value="Periplasmic binding protein-like I"/>
    <property type="match status" value="1"/>
</dbReference>
<gene>
    <name evidence="5" type="ORF">L373_05632</name>
</gene>
<dbReference type="AlphaFoldDB" id="A0A7H5A0V2"/>
<dbReference type="Proteomes" id="UP000020202">
    <property type="component" value="Unassembled WGS sequence"/>
</dbReference>
<dbReference type="Pfam" id="PF13407">
    <property type="entry name" value="Peripla_BP_4"/>
    <property type="match status" value="1"/>
</dbReference>
<evidence type="ECO:0000259" key="4">
    <source>
        <dbReference type="Pfam" id="PF13407"/>
    </source>
</evidence>
<reference evidence="5 6" key="1">
    <citation type="submission" date="2014-01" db="EMBL/GenBank/DDBJ databases">
        <title>The Genome Sequence of Klebsiella oxytoca MGH 27.</title>
        <authorList>
            <consortium name="The Broad Institute Genomics Platform"/>
            <consortium name="The Broad Institute Genome Sequencing Center for Infectious Disease"/>
            <person name="Murphy C."/>
            <person name="Cosimi L."/>
            <person name="Cerqueira G."/>
            <person name="Feldgarden M."/>
            <person name="Earl A."/>
            <person name="Hung D."/>
            <person name="Onderdonk A.B."/>
            <person name="Ferraro M.J."/>
            <person name="Hooper D."/>
            <person name="Dekker J."/>
            <person name="O'Brien T."/>
            <person name="Huang S."/>
            <person name="Quan V."/>
            <person name="Ernst C."/>
            <person name="Delaney M."/>
            <person name="DuBois A."/>
            <person name="Kim D.S."/>
            <person name="Young S.K."/>
            <person name="Zeng Q."/>
            <person name="Gargeya S."/>
            <person name="Fitzgerald M."/>
            <person name="Abouelleil A."/>
            <person name="Alvarado L."/>
            <person name="Berlin A.M."/>
            <person name="Chapman S.B."/>
            <person name="Gainer-Dewar J."/>
            <person name="Goldberg J."/>
            <person name="Gnerre S."/>
            <person name="Griggs A."/>
            <person name="Gujja S."/>
            <person name="Hansen M."/>
            <person name="Howarth C."/>
            <person name="Imamovic A."/>
            <person name="Ireland A."/>
            <person name="Larimer J."/>
            <person name="McCowan C."/>
            <person name="Murphy C."/>
            <person name="Pearson M."/>
            <person name="Poon T.W."/>
            <person name="Priest M."/>
            <person name="Roberts A."/>
            <person name="Saif S."/>
            <person name="Shea T."/>
            <person name="Sykes S."/>
            <person name="Wortman J."/>
            <person name="Nusbaum C."/>
            <person name="Birren B."/>
        </authorList>
    </citation>
    <scope>NUCLEOTIDE SEQUENCE [LARGE SCALE GENOMIC DNA]</scope>
    <source>
        <strain evidence="5 6">MGH 27</strain>
    </source>
</reference>
<keyword evidence="3" id="KW-0732">Signal</keyword>
<evidence type="ECO:0000313" key="6">
    <source>
        <dbReference type="Proteomes" id="UP000020202"/>
    </source>
</evidence>
<evidence type="ECO:0000256" key="1">
    <source>
        <dbReference type="ARBA" id="ARBA00004418"/>
    </source>
</evidence>
<dbReference type="InterPro" id="IPR050555">
    <property type="entry name" value="Bact_Solute-Bind_Prot2"/>
</dbReference>
<dbReference type="Gene3D" id="3.40.50.2300">
    <property type="match status" value="2"/>
</dbReference>